<keyword evidence="3" id="KW-1185">Reference proteome</keyword>
<dbReference type="Proteomes" id="UP000672602">
    <property type="component" value="Unassembled WGS sequence"/>
</dbReference>
<accession>A0A8J7V1P9</accession>
<dbReference type="RefSeq" id="WP_210680914.1">
    <property type="nucleotide sequence ID" value="NZ_JAGMWN010000002.1"/>
</dbReference>
<dbReference type="InterPro" id="IPR021836">
    <property type="entry name" value="DUF3429"/>
</dbReference>
<feature type="transmembrane region" description="Helical" evidence="1">
    <location>
        <begin position="98"/>
        <end position="115"/>
    </location>
</feature>
<feature type="transmembrane region" description="Helical" evidence="1">
    <location>
        <begin position="135"/>
        <end position="152"/>
    </location>
</feature>
<evidence type="ECO:0000256" key="1">
    <source>
        <dbReference type="SAM" id="Phobius"/>
    </source>
</evidence>
<comment type="caution">
    <text evidence="2">The sequence shown here is derived from an EMBL/GenBank/DDBJ whole genome shotgun (WGS) entry which is preliminary data.</text>
</comment>
<feature type="transmembrane region" description="Helical" evidence="1">
    <location>
        <begin position="75"/>
        <end position="92"/>
    </location>
</feature>
<keyword evidence="1" id="KW-0812">Transmembrane</keyword>
<evidence type="ECO:0000313" key="2">
    <source>
        <dbReference type="EMBL" id="MBP5856331.1"/>
    </source>
</evidence>
<dbReference type="PANTHER" id="PTHR15887:SF1">
    <property type="entry name" value="TRANSMEMBRANE PROTEIN 69"/>
    <property type="match status" value="1"/>
</dbReference>
<keyword evidence="1" id="KW-0472">Membrane</keyword>
<dbReference type="EMBL" id="JAGMWN010000002">
    <property type="protein sequence ID" value="MBP5856331.1"/>
    <property type="molecule type" value="Genomic_DNA"/>
</dbReference>
<evidence type="ECO:0000313" key="3">
    <source>
        <dbReference type="Proteomes" id="UP000672602"/>
    </source>
</evidence>
<keyword evidence="1" id="KW-1133">Transmembrane helix</keyword>
<feature type="transmembrane region" description="Helical" evidence="1">
    <location>
        <begin position="12"/>
        <end position="35"/>
    </location>
</feature>
<dbReference type="Pfam" id="PF11911">
    <property type="entry name" value="DUF3429"/>
    <property type="match status" value="1"/>
</dbReference>
<proteinExistence type="predicted"/>
<feature type="transmembrane region" description="Helical" evidence="1">
    <location>
        <begin position="41"/>
        <end position="63"/>
    </location>
</feature>
<sequence>MSAPDPTRIPRPALILGVGGLLPFIVGAVGGWVAAPGDASLALNAMLGYGAVILSFLGGAHWGRALAPDLAARPGGARLLWSVTPALIGWGAMFAGQIYAVLTLYIAAFLLAFIVDRKAVAVGMFPPWYGRLRRYLTIGVLACLMVGLMAVLDGGRGI</sequence>
<protein>
    <submittedName>
        <fullName evidence="2">DUF3429 domain-containing protein</fullName>
    </submittedName>
</protein>
<name>A0A8J7V1P9_9PROT</name>
<gene>
    <name evidence="2" type="ORF">KAJ83_04880</name>
</gene>
<organism evidence="2 3">
    <name type="scientific">Marivibrio halodurans</name>
    <dbReference type="NCBI Taxonomy" id="2039722"/>
    <lineage>
        <taxon>Bacteria</taxon>
        <taxon>Pseudomonadati</taxon>
        <taxon>Pseudomonadota</taxon>
        <taxon>Alphaproteobacteria</taxon>
        <taxon>Rhodospirillales</taxon>
        <taxon>Rhodospirillaceae</taxon>
        <taxon>Marivibrio</taxon>
    </lineage>
</organism>
<dbReference type="PANTHER" id="PTHR15887">
    <property type="entry name" value="TRANSMEMBRANE PROTEIN 69"/>
    <property type="match status" value="1"/>
</dbReference>
<dbReference type="AlphaFoldDB" id="A0A8J7V1P9"/>
<reference evidence="2" key="1">
    <citation type="submission" date="2021-04" db="EMBL/GenBank/DDBJ databases">
        <authorList>
            <person name="Zhang D.-C."/>
        </authorList>
    </citation>
    <scope>NUCLEOTIDE SEQUENCE</scope>
    <source>
        <strain evidence="2">CGMCC 1.15697</strain>
    </source>
</reference>